<dbReference type="EMBL" id="POUD01000004">
    <property type="protein sequence ID" value="PZG23092.1"/>
    <property type="molecule type" value="Genomic_DNA"/>
</dbReference>
<name>A0A2W2EFR9_9ACTN</name>
<dbReference type="Pfam" id="PF19730">
    <property type="entry name" value="DUF6221"/>
    <property type="match status" value="1"/>
</dbReference>
<evidence type="ECO:0000313" key="2">
    <source>
        <dbReference type="Proteomes" id="UP000249304"/>
    </source>
</evidence>
<dbReference type="OrthoDB" id="3523798at2"/>
<dbReference type="InterPro" id="IPR046193">
    <property type="entry name" value="DUF6221"/>
</dbReference>
<proteinExistence type="predicted"/>
<comment type="caution">
    <text evidence="1">The sequence shown here is derived from an EMBL/GenBank/DDBJ whole genome shotgun (WGS) entry which is preliminary data.</text>
</comment>
<protein>
    <submittedName>
        <fullName evidence="1">Uncharacterized protein</fullName>
    </submittedName>
</protein>
<keyword evidence="2" id="KW-1185">Reference proteome</keyword>
<sequence length="322" mass="35140">MQAFWIDATHEGTQERYGEELRRWRHAFADAEGEQGAGGVTLDPAHFAAAAWEAATRPAAEFPYVRRHSRVLDAACRRPEEAKGLLAVVELAVPAPVRVPAGWAGWQHEGGDDRTYAPPPYERQTALTTLELRVPVPPDRLPTPTHARAAGLPNLDDAQASLEALVAELNTIVAPFLRELEGGGDAGAMPEWLRTQIEADKATAESAGGRAWRYVPAHEGNRLEFDEERGVEAIGFREGDLLQPVEAIHVALHDPADVIARCEAALALLAFHGRDCEECWSGVPCRSVRLLATGYRCRPGWRDEWALPPVGEAEPGGEPKRG</sequence>
<gene>
    <name evidence="1" type="ORF">C1J01_01700</name>
</gene>
<dbReference type="AlphaFoldDB" id="A0A2W2EFR9"/>
<organism evidence="1 2">
    <name type="scientific">Nonomuraea aridisoli</name>
    <dbReference type="NCBI Taxonomy" id="2070368"/>
    <lineage>
        <taxon>Bacteria</taxon>
        <taxon>Bacillati</taxon>
        <taxon>Actinomycetota</taxon>
        <taxon>Actinomycetes</taxon>
        <taxon>Streptosporangiales</taxon>
        <taxon>Streptosporangiaceae</taxon>
        <taxon>Nonomuraea</taxon>
    </lineage>
</organism>
<accession>A0A2W2EFR9</accession>
<reference evidence="1 2" key="1">
    <citation type="submission" date="2018-01" db="EMBL/GenBank/DDBJ databases">
        <title>Draft genome sequence of Nonomuraea sp. KC333.</title>
        <authorList>
            <person name="Sahin N."/>
            <person name="Saygin H."/>
            <person name="Ay H."/>
        </authorList>
    </citation>
    <scope>NUCLEOTIDE SEQUENCE [LARGE SCALE GENOMIC DNA]</scope>
    <source>
        <strain evidence="1 2">KC333</strain>
    </source>
</reference>
<dbReference type="RefSeq" id="WP_111175265.1">
    <property type="nucleotide sequence ID" value="NZ_POUD01000004.1"/>
</dbReference>
<dbReference type="Proteomes" id="UP000249304">
    <property type="component" value="Unassembled WGS sequence"/>
</dbReference>
<evidence type="ECO:0000313" key="1">
    <source>
        <dbReference type="EMBL" id="PZG23092.1"/>
    </source>
</evidence>